<evidence type="ECO:0000313" key="2">
    <source>
        <dbReference type="EMBL" id="KOF74835.1"/>
    </source>
</evidence>
<feature type="chain" id="PRO_5005582904" evidence="1">
    <location>
        <begin position="27"/>
        <end position="55"/>
    </location>
</feature>
<name>A0A0L8GE57_OCTBM</name>
<gene>
    <name evidence="2" type="ORF">OCBIM_22035586mg</name>
</gene>
<dbReference type="EMBL" id="KQ422447">
    <property type="protein sequence ID" value="KOF74835.1"/>
    <property type="molecule type" value="Genomic_DNA"/>
</dbReference>
<keyword evidence="1" id="KW-0732">Signal</keyword>
<protein>
    <submittedName>
        <fullName evidence="2">Uncharacterized protein</fullName>
    </submittedName>
</protein>
<sequence length="55" mass="6583">MSPKQQKRFFFFYLTVSALTLEASEGKTFLLPFFVLNRWKTNTWCVFKRVEVSTL</sequence>
<dbReference type="AlphaFoldDB" id="A0A0L8GE57"/>
<evidence type="ECO:0000256" key="1">
    <source>
        <dbReference type="SAM" id="SignalP"/>
    </source>
</evidence>
<reference evidence="2" key="1">
    <citation type="submission" date="2015-07" db="EMBL/GenBank/DDBJ databases">
        <title>MeaNS - Measles Nucleotide Surveillance Program.</title>
        <authorList>
            <person name="Tran T."/>
            <person name="Druce J."/>
        </authorList>
    </citation>
    <scope>NUCLEOTIDE SEQUENCE</scope>
    <source>
        <strain evidence="2">UCB-OBI-ISO-001</strain>
        <tissue evidence="2">Gonad</tissue>
    </source>
</reference>
<organism evidence="2">
    <name type="scientific">Octopus bimaculoides</name>
    <name type="common">California two-spotted octopus</name>
    <dbReference type="NCBI Taxonomy" id="37653"/>
    <lineage>
        <taxon>Eukaryota</taxon>
        <taxon>Metazoa</taxon>
        <taxon>Spiralia</taxon>
        <taxon>Lophotrochozoa</taxon>
        <taxon>Mollusca</taxon>
        <taxon>Cephalopoda</taxon>
        <taxon>Coleoidea</taxon>
        <taxon>Octopodiformes</taxon>
        <taxon>Octopoda</taxon>
        <taxon>Incirrata</taxon>
        <taxon>Octopodidae</taxon>
        <taxon>Octopus</taxon>
    </lineage>
</organism>
<accession>A0A0L8GE57</accession>
<proteinExistence type="predicted"/>
<feature type="signal peptide" evidence="1">
    <location>
        <begin position="1"/>
        <end position="26"/>
    </location>
</feature>